<reference evidence="2 3" key="1">
    <citation type="submission" date="2020-07" db="EMBL/GenBank/DDBJ databases">
        <title>Vibrio marinisediminis sp. nov., isolated from marine sediment.</title>
        <authorList>
            <person name="Ji X."/>
        </authorList>
    </citation>
    <scope>NUCLEOTIDE SEQUENCE [LARGE SCALE GENOMIC DNA]</scope>
    <source>
        <strain evidence="2 3">404</strain>
    </source>
</reference>
<dbReference type="InterPro" id="IPR016181">
    <property type="entry name" value="Acyl_CoA_acyltransferase"/>
</dbReference>
<dbReference type="EMBL" id="JACFYF010000014">
    <property type="protein sequence ID" value="MBA5764071.1"/>
    <property type="molecule type" value="Genomic_DNA"/>
</dbReference>
<feature type="domain" description="N-acetyltransferase" evidence="1">
    <location>
        <begin position="3"/>
        <end position="144"/>
    </location>
</feature>
<dbReference type="Pfam" id="PF00583">
    <property type="entry name" value="Acetyltransf_1"/>
    <property type="match status" value="1"/>
</dbReference>
<evidence type="ECO:0000313" key="2">
    <source>
        <dbReference type="EMBL" id="MBA5764071.1"/>
    </source>
</evidence>
<evidence type="ECO:0000259" key="1">
    <source>
        <dbReference type="PROSITE" id="PS51186"/>
    </source>
</evidence>
<protein>
    <submittedName>
        <fullName evidence="2">GNAT family N-acetyltransferase</fullName>
    </submittedName>
</protein>
<dbReference type="RefSeq" id="WP_182110135.1">
    <property type="nucleotide sequence ID" value="NZ_JACFYF010000014.1"/>
</dbReference>
<proteinExistence type="predicted"/>
<dbReference type="InterPro" id="IPR000182">
    <property type="entry name" value="GNAT_dom"/>
</dbReference>
<keyword evidence="3" id="KW-1185">Reference proteome</keyword>
<name>A0A7W2FTN9_9VIBR</name>
<dbReference type="Gene3D" id="3.40.630.30">
    <property type="match status" value="1"/>
</dbReference>
<dbReference type="GO" id="GO:0016747">
    <property type="term" value="F:acyltransferase activity, transferring groups other than amino-acyl groups"/>
    <property type="evidence" value="ECO:0007669"/>
    <property type="project" value="InterPro"/>
</dbReference>
<keyword evidence="2" id="KW-0808">Transferase</keyword>
<sequence length="144" mass="16289">MTVVFRQGTVAECIEAVEAINEFIRKETVESLSARLHGKRSLILLAEEQGKIIGFKIGYELDSHTFYSWFGGVSPVARGKGVAQQLLNDQEAWVAEQGYSAIKVKSLNQFPSMLRLLIKNGYMIENYEQKSDLCESRIHFIKAM</sequence>
<accession>A0A7W2FTN9</accession>
<evidence type="ECO:0000313" key="3">
    <source>
        <dbReference type="Proteomes" id="UP000571701"/>
    </source>
</evidence>
<dbReference type="SUPFAM" id="SSF55729">
    <property type="entry name" value="Acyl-CoA N-acyltransferases (Nat)"/>
    <property type="match status" value="1"/>
</dbReference>
<organism evidence="2 3">
    <name type="scientific">Vibrio marinisediminis</name>
    <dbReference type="NCBI Taxonomy" id="2758441"/>
    <lineage>
        <taxon>Bacteria</taxon>
        <taxon>Pseudomonadati</taxon>
        <taxon>Pseudomonadota</taxon>
        <taxon>Gammaproteobacteria</taxon>
        <taxon>Vibrionales</taxon>
        <taxon>Vibrionaceae</taxon>
        <taxon>Vibrio</taxon>
    </lineage>
</organism>
<dbReference type="CDD" id="cd04301">
    <property type="entry name" value="NAT_SF"/>
    <property type="match status" value="1"/>
</dbReference>
<dbReference type="Proteomes" id="UP000571701">
    <property type="component" value="Unassembled WGS sequence"/>
</dbReference>
<gene>
    <name evidence="2" type="ORF">H2O73_17030</name>
</gene>
<comment type="caution">
    <text evidence="2">The sequence shown here is derived from an EMBL/GenBank/DDBJ whole genome shotgun (WGS) entry which is preliminary data.</text>
</comment>
<dbReference type="PROSITE" id="PS51186">
    <property type="entry name" value="GNAT"/>
    <property type="match status" value="1"/>
</dbReference>
<dbReference type="AlphaFoldDB" id="A0A7W2FTN9"/>